<dbReference type="InterPro" id="IPR032314">
    <property type="entry name" value="DUF4845"/>
</dbReference>
<dbReference type="EMBL" id="JAAIJQ010000027">
    <property type="protein sequence ID" value="NEV62387.1"/>
    <property type="molecule type" value="Genomic_DNA"/>
</dbReference>
<dbReference type="Pfam" id="PF16137">
    <property type="entry name" value="DUF4845"/>
    <property type="match status" value="1"/>
</dbReference>
<reference evidence="2 3" key="1">
    <citation type="submission" date="2020-02" db="EMBL/GenBank/DDBJ databases">
        <title>Genome sequences of Thiorhodococcus mannitoliphagus and Thiorhodococcus minor, purple sulfur photosynthetic bacteria in the gammaproteobacterial family, Chromatiaceae.</title>
        <authorList>
            <person name="Aviles F.A."/>
            <person name="Meyer T.E."/>
            <person name="Kyndt J.A."/>
        </authorList>
    </citation>
    <scope>NUCLEOTIDE SEQUENCE [LARGE SCALE GENOMIC DNA]</scope>
    <source>
        <strain evidence="2 3">DSM 11518</strain>
    </source>
</reference>
<keyword evidence="1" id="KW-0812">Transmembrane</keyword>
<comment type="caution">
    <text evidence="2">The sequence shown here is derived from an EMBL/GenBank/DDBJ whole genome shotgun (WGS) entry which is preliminary data.</text>
</comment>
<feature type="transmembrane region" description="Helical" evidence="1">
    <location>
        <begin position="12"/>
        <end position="34"/>
    </location>
</feature>
<dbReference type="AlphaFoldDB" id="A0A6M0K196"/>
<proteinExistence type="predicted"/>
<organism evidence="2 3">
    <name type="scientific">Thiorhodococcus minor</name>
    <dbReference type="NCBI Taxonomy" id="57489"/>
    <lineage>
        <taxon>Bacteria</taxon>
        <taxon>Pseudomonadati</taxon>
        <taxon>Pseudomonadota</taxon>
        <taxon>Gammaproteobacteria</taxon>
        <taxon>Chromatiales</taxon>
        <taxon>Chromatiaceae</taxon>
        <taxon>Thiorhodococcus</taxon>
    </lineage>
</organism>
<dbReference type="RefSeq" id="WP_164452856.1">
    <property type="nucleotide sequence ID" value="NZ_JAAIJQ010000027.1"/>
</dbReference>
<evidence type="ECO:0000256" key="1">
    <source>
        <dbReference type="SAM" id="Phobius"/>
    </source>
</evidence>
<dbReference type="Proteomes" id="UP000483379">
    <property type="component" value="Unassembled WGS sequence"/>
</dbReference>
<keyword evidence="1" id="KW-0472">Membrane</keyword>
<keyword evidence="3" id="KW-1185">Reference proteome</keyword>
<accession>A0A6M0K196</accession>
<name>A0A6M0K196_9GAMM</name>
<evidence type="ECO:0000313" key="3">
    <source>
        <dbReference type="Proteomes" id="UP000483379"/>
    </source>
</evidence>
<sequence>MSSKTRRFPAQRGMGMLGFIVIIALVAFFATIVLKVGPLYLDYWTLRTIMEEVKANPQQIQGGPRGITSAIDKRLNINSVYGKKGSDFKVKKVDGRTYRVTLDYEERVHLFFNVDAVAAFKHEVEITLRQ</sequence>
<evidence type="ECO:0000313" key="2">
    <source>
        <dbReference type="EMBL" id="NEV62387.1"/>
    </source>
</evidence>
<protein>
    <submittedName>
        <fullName evidence="2">DUF4845 domain-containing protein</fullName>
    </submittedName>
</protein>
<keyword evidence="1" id="KW-1133">Transmembrane helix</keyword>
<gene>
    <name evidence="2" type="ORF">G3446_10875</name>
</gene>